<reference evidence="2" key="1">
    <citation type="journal article" date="2022" name="Nat. Commun.">
        <title>Chromosome evolution and the genetic basis of agronomically important traits in greater yam.</title>
        <authorList>
            <person name="Bredeson J.V."/>
            <person name="Lyons J.B."/>
            <person name="Oniyinde I.O."/>
            <person name="Okereke N.R."/>
            <person name="Kolade O."/>
            <person name="Nnabue I."/>
            <person name="Nwadili C.O."/>
            <person name="Hribova E."/>
            <person name="Parker M."/>
            <person name="Nwogha J."/>
            <person name="Shu S."/>
            <person name="Carlson J."/>
            <person name="Kariba R."/>
            <person name="Muthemba S."/>
            <person name="Knop K."/>
            <person name="Barton G.J."/>
            <person name="Sherwood A.V."/>
            <person name="Lopez-Montes A."/>
            <person name="Asiedu R."/>
            <person name="Jamnadass R."/>
            <person name="Muchugi A."/>
            <person name="Goodstein D."/>
            <person name="Egesi C.N."/>
            <person name="Featherston J."/>
            <person name="Asfaw A."/>
            <person name="Simpson G.G."/>
            <person name="Dolezel J."/>
            <person name="Hendre P.S."/>
            <person name="Van Deynze A."/>
            <person name="Kumar P.L."/>
            <person name="Obidiegwu J.E."/>
            <person name="Bhattacharjee R."/>
            <person name="Rokhsar D.S."/>
        </authorList>
    </citation>
    <scope>NUCLEOTIDE SEQUENCE [LARGE SCALE GENOMIC DNA]</scope>
    <source>
        <strain evidence="2">cv. TDa95/00328</strain>
    </source>
</reference>
<proteinExistence type="predicted"/>
<evidence type="ECO:0000313" key="1">
    <source>
        <dbReference type="EMBL" id="KAH7655886.1"/>
    </source>
</evidence>
<gene>
    <name evidence="1" type="ORF">IHE45_18G042600</name>
</gene>
<protein>
    <submittedName>
        <fullName evidence="1">Uncharacterized protein</fullName>
    </submittedName>
</protein>
<dbReference type="Proteomes" id="UP000827976">
    <property type="component" value="Chromosome 18"/>
</dbReference>
<evidence type="ECO:0000313" key="2">
    <source>
        <dbReference type="Proteomes" id="UP000827976"/>
    </source>
</evidence>
<organism evidence="1 2">
    <name type="scientific">Dioscorea alata</name>
    <name type="common">Purple yam</name>
    <dbReference type="NCBI Taxonomy" id="55571"/>
    <lineage>
        <taxon>Eukaryota</taxon>
        <taxon>Viridiplantae</taxon>
        <taxon>Streptophyta</taxon>
        <taxon>Embryophyta</taxon>
        <taxon>Tracheophyta</taxon>
        <taxon>Spermatophyta</taxon>
        <taxon>Magnoliopsida</taxon>
        <taxon>Liliopsida</taxon>
        <taxon>Dioscoreales</taxon>
        <taxon>Dioscoreaceae</taxon>
        <taxon>Dioscorea</taxon>
    </lineage>
</organism>
<accession>A0ACB7U6I6</accession>
<name>A0ACB7U6I6_DIOAL</name>
<keyword evidence="2" id="KW-1185">Reference proteome</keyword>
<sequence length="336" mass="37516">MAWSAVLWSSPSINAHNLNHFPLLPAASSLAHNPYSTKIKSLLACKHTHCCRSLLRGFGPCKAKNREGFNEELQVQEDGDPVRRIALQAALWSAEAAYILWLFLLPYAPGDPVWSIKPETINDLLGLSLNFFFVVPILNSAGIHMIEAPVLHPVAEGLFNFVIGWTFMFAPLLFTDHRRDRYKGSLDVLWGLQMFLTNTFLIPYMAIRLNDIDVEQPPLKASRLGSLMTRGASVVGLIGAAVCVTSALWALFGRIDDGFGGIADRWQFCQMYINSERLAYAFIWDICLYSIFQPWLIGGNLQNVRKSNEGLVGNLRFVPVLGLVAYLICLDVDSEL</sequence>
<dbReference type="EMBL" id="CM037028">
    <property type="protein sequence ID" value="KAH7655886.1"/>
    <property type="molecule type" value="Genomic_DNA"/>
</dbReference>
<comment type="caution">
    <text evidence="1">The sequence shown here is derived from an EMBL/GenBank/DDBJ whole genome shotgun (WGS) entry which is preliminary data.</text>
</comment>